<name>A0ABV0QBG8_9TELE</name>
<evidence type="ECO:0000256" key="1">
    <source>
        <dbReference type="SAM" id="MobiDB-lite"/>
    </source>
</evidence>
<organism evidence="2 3">
    <name type="scientific">Xenoophorus captivus</name>
    <dbReference type="NCBI Taxonomy" id="1517983"/>
    <lineage>
        <taxon>Eukaryota</taxon>
        <taxon>Metazoa</taxon>
        <taxon>Chordata</taxon>
        <taxon>Craniata</taxon>
        <taxon>Vertebrata</taxon>
        <taxon>Euteleostomi</taxon>
        <taxon>Actinopterygii</taxon>
        <taxon>Neopterygii</taxon>
        <taxon>Teleostei</taxon>
        <taxon>Neoteleostei</taxon>
        <taxon>Acanthomorphata</taxon>
        <taxon>Ovalentaria</taxon>
        <taxon>Atherinomorphae</taxon>
        <taxon>Cyprinodontiformes</taxon>
        <taxon>Goodeidae</taxon>
        <taxon>Xenoophorus</taxon>
    </lineage>
</organism>
<reference evidence="2 3" key="1">
    <citation type="submission" date="2021-06" db="EMBL/GenBank/DDBJ databases">
        <authorList>
            <person name="Palmer J.M."/>
        </authorList>
    </citation>
    <scope>NUCLEOTIDE SEQUENCE [LARGE SCALE GENOMIC DNA]</scope>
    <source>
        <strain evidence="2 3">XC_2019</strain>
        <tissue evidence="2">Muscle</tissue>
    </source>
</reference>
<evidence type="ECO:0000313" key="3">
    <source>
        <dbReference type="Proteomes" id="UP001434883"/>
    </source>
</evidence>
<feature type="region of interest" description="Disordered" evidence="1">
    <location>
        <begin position="1"/>
        <end position="21"/>
    </location>
</feature>
<dbReference type="EMBL" id="JAHRIN010004147">
    <property type="protein sequence ID" value="MEQ2192908.1"/>
    <property type="molecule type" value="Genomic_DNA"/>
</dbReference>
<accession>A0ABV0QBG8</accession>
<protein>
    <submittedName>
        <fullName evidence="2">Uncharacterized protein</fullName>
    </submittedName>
</protein>
<evidence type="ECO:0000313" key="2">
    <source>
        <dbReference type="EMBL" id="MEQ2192908.1"/>
    </source>
</evidence>
<dbReference type="PANTHER" id="PTHR46601">
    <property type="entry name" value="ULP_PROTEASE DOMAIN-CONTAINING PROTEIN"/>
    <property type="match status" value="1"/>
</dbReference>
<gene>
    <name evidence="2" type="ORF">XENOCAPTIV_019549</name>
</gene>
<sequence>MVVPVAHKKENYEKEKDGKTETITVSKPIKQRCEDSAEHPLDDFEKEMKEKVCKHLFNIQHQYTQLQSLHRSLKEDGAILHIDYAENLQCKYSKEVQQVHFGASHRQTTLHNAVLYTTENTLTLCALSSSMKHDPAAIWAELEPVLQ</sequence>
<keyword evidence="3" id="KW-1185">Reference proteome</keyword>
<dbReference type="Proteomes" id="UP001434883">
    <property type="component" value="Unassembled WGS sequence"/>
</dbReference>
<feature type="compositionally biased region" description="Basic and acidic residues" evidence="1">
    <location>
        <begin position="7"/>
        <end position="20"/>
    </location>
</feature>
<comment type="caution">
    <text evidence="2">The sequence shown here is derived from an EMBL/GenBank/DDBJ whole genome shotgun (WGS) entry which is preliminary data.</text>
</comment>
<dbReference type="PANTHER" id="PTHR46601:SF1">
    <property type="entry name" value="ADF-H DOMAIN-CONTAINING PROTEIN"/>
    <property type="match status" value="1"/>
</dbReference>
<proteinExistence type="predicted"/>